<evidence type="ECO:0000259" key="1">
    <source>
        <dbReference type="Pfam" id="PF08007"/>
    </source>
</evidence>
<dbReference type="InterPro" id="IPR003347">
    <property type="entry name" value="JmjC_dom"/>
</dbReference>
<dbReference type="AlphaFoldDB" id="C0INQ3"/>
<protein>
    <recommendedName>
        <fullName evidence="1">JmjC domain-containing protein</fullName>
    </recommendedName>
</protein>
<gene>
    <name evidence="2" type="ORF">AKSOIL_0097</name>
</gene>
<dbReference type="Gene3D" id="2.60.120.10">
    <property type="entry name" value="Jelly Rolls"/>
    <property type="match status" value="1"/>
</dbReference>
<accession>C0INQ3</accession>
<organism evidence="2">
    <name type="scientific">uncultured bacterium BLR7</name>
    <dbReference type="NCBI Taxonomy" id="506523"/>
    <lineage>
        <taxon>Bacteria</taxon>
        <taxon>environmental samples</taxon>
    </lineage>
</organism>
<feature type="domain" description="JmjC" evidence="1">
    <location>
        <begin position="127"/>
        <end position="190"/>
    </location>
</feature>
<dbReference type="InterPro" id="IPR011051">
    <property type="entry name" value="RmlC_Cupin_sf"/>
</dbReference>
<dbReference type="SUPFAM" id="SSF51182">
    <property type="entry name" value="RmlC-like cupins"/>
    <property type="match status" value="1"/>
</dbReference>
<sequence length="207" mass="22011">MERGSAAESKPSVRKLRPAHYAFPPLPGKRKGALLPPIRLLSQGGKAMRVAGFVTVAAMVLGSVGAYAQGAPAPAAPKDKAAYFANSDLQSIWKDLEARQVLNKRVLEGGAYSINVRIVRPTDPPLQHATSLDIWLVQAGSATAITGGEMVDLKKRADSDDAAGSSIKGGVEQALKPGDVLYVPPGVPHGFKDLKDFRAFLIRFETK</sequence>
<name>C0INQ3_9BACT</name>
<dbReference type="Pfam" id="PF08007">
    <property type="entry name" value="JmjC_2"/>
    <property type="match status" value="1"/>
</dbReference>
<dbReference type="EMBL" id="EU408356">
    <property type="protein sequence ID" value="ACN58939.1"/>
    <property type="molecule type" value="Genomic_DNA"/>
</dbReference>
<evidence type="ECO:0000313" key="2">
    <source>
        <dbReference type="EMBL" id="ACN58939.1"/>
    </source>
</evidence>
<proteinExistence type="predicted"/>
<reference evidence="2" key="1">
    <citation type="journal article" date="2009" name="ISME J.">
        <title>Functional metagenomics reveals diverse beta-lactamases in a remote Alaskan soil.</title>
        <authorList>
            <person name="Allen H.K."/>
            <person name="Moe L.A."/>
            <person name="Rodbumrer J."/>
            <person name="Gaarder A."/>
            <person name="Handelsman J."/>
        </authorList>
    </citation>
    <scope>NUCLEOTIDE SEQUENCE</scope>
</reference>
<dbReference type="InterPro" id="IPR014710">
    <property type="entry name" value="RmlC-like_jellyroll"/>
</dbReference>